<keyword evidence="3" id="KW-1185">Reference proteome</keyword>
<dbReference type="RefSeq" id="WP_345262956.1">
    <property type="nucleotide sequence ID" value="NZ_BAABHB010000001.1"/>
</dbReference>
<reference evidence="3" key="1">
    <citation type="journal article" date="2019" name="Int. J. Syst. Evol. Microbiol.">
        <title>The Global Catalogue of Microorganisms (GCM) 10K type strain sequencing project: providing services to taxonomists for standard genome sequencing and annotation.</title>
        <authorList>
            <consortium name="The Broad Institute Genomics Platform"/>
            <consortium name="The Broad Institute Genome Sequencing Center for Infectious Disease"/>
            <person name="Wu L."/>
            <person name="Ma J."/>
        </authorList>
    </citation>
    <scope>NUCLEOTIDE SEQUENCE [LARGE SCALE GENOMIC DNA]</scope>
    <source>
        <strain evidence="3">JCM 17925</strain>
    </source>
</reference>
<feature type="compositionally biased region" description="Basic and acidic residues" evidence="1">
    <location>
        <begin position="1"/>
        <end position="25"/>
    </location>
</feature>
<protein>
    <submittedName>
        <fullName evidence="2">Uncharacterized protein</fullName>
    </submittedName>
</protein>
<organism evidence="2 3">
    <name type="scientific">Nibrella viscosa</name>
    <dbReference type="NCBI Taxonomy" id="1084524"/>
    <lineage>
        <taxon>Bacteria</taxon>
        <taxon>Pseudomonadati</taxon>
        <taxon>Bacteroidota</taxon>
        <taxon>Cytophagia</taxon>
        <taxon>Cytophagales</taxon>
        <taxon>Spirosomataceae</taxon>
        <taxon>Nibrella</taxon>
    </lineage>
</organism>
<evidence type="ECO:0000313" key="2">
    <source>
        <dbReference type="EMBL" id="GAA4395103.1"/>
    </source>
</evidence>
<comment type="caution">
    <text evidence="2">The sequence shown here is derived from an EMBL/GenBank/DDBJ whole genome shotgun (WGS) entry which is preliminary data.</text>
</comment>
<dbReference type="Proteomes" id="UP001500936">
    <property type="component" value="Unassembled WGS sequence"/>
</dbReference>
<sequence>MEDQRKDPPTQVSERDVDVPGENRGDTALNSSPTDATRQAIDPQQGPDTITDLITDENE</sequence>
<proteinExistence type="predicted"/>
<feature type="compositionally biased region" description="Polar residues" evidence="1">
    <location>
        <begin position="28"/>
        <end position="37"/>
    </location>
</feature>
<accession>A0ABP8JRX5</accession>
<feature type="region of interest" description="Disordered" evidence="1">
    <location>
        <begin position="1"/>
        <end position="59"/>
    </location>
</feature>
<dbReference type="EMBL" id="BAABHB010000001">
    <property type="protein sequence ID" value="GAA4395103.1"/>
    <property type="molecule type" value="Genomic_DNA"/>
</dbReference>
<evidence type="ECO:0000256" key="1">
    <source>
        <dbReference type="SAM" id="MobiDB-lite"/>
    </source>
</evidence>
<name>A0ABP8JRX5_9BACT</name>
<gene>
    <name evidence="2" type="ORF">GCM10023187_01610</name>
</gene>
<evidence type="ECO:0000313" key="3">
    <source>
        <dbReference type="Proteomes" id="UP001500936"/>
    </source>
</evidence>